<keyword evidence="1" id="KW-0812">Transmembrane</keyword>
<dbReference type="Gene3D" id="3.60.10.10">
    <property type="entry name" value="Endonuclease/exonuclease/phosphatase"/>
    <property type="match status" value="1"/>
</dbReference>
<organism evidence="3 4">
    <name type="scientific">Actinomyces oris</name>
    <dbReference type="NCBI Taxonomy" id="544580"/>
    <lineage>
        <taxon>Bacteria</taxon>
        <taxon>Bacillati</taxon>
        <taxon>Actinomycetota</taxon>
        <taxon>Actinomycetes</taxon>
        <taxon>Actinomycetales</taxon>
        <taxon>Actinomycetaceae</taxon>
        <taxon>Actinomyces</taxon>
    </lineage>
</organism>
<dbReference type="AlphaFoldDB" id="A0A1Q8VEA3"/>
<dbReference type="OrthoDB" id="2340043at2"/>
<sequence length="399" mass="41874">MSPTDAGPLARDADRAELLGCGNWQKTTGIWLSAGMTRRQQLLRWGPVVAVVALALVSVLPPTTVFPFAQLIALRSLLAAGAAFLGLLLLTVAILRRRRRGRLPRTGLRTCRTGVRTAVVGLVLLLVAGAHGGVLVTRGLRQRPVDAGAVSVLSLNTEREGADIEAVAELADAVGADILVLPETTQRYGRRLAEALTEQKKESGAQPQGFAVFSDTSMPSDLAEQGIDQNSDPAYSTTVLVATRLGGYRQVEETAGSGFGTVRLEPESGDGPVIVGAHTYPPLPGAMTWWRSSVTDVASLCRRPSAGLIVAGDFNATRDHAPLRNLGGCISAGEQAGIGGLATWPSSTGTTLLGATIDHVLVDGTVWEGKKGRVVTIPGTDHRAVVVQLSDQSQRPTGH</sequence>
<keyword evidence="1" id="KW-1133">Transmembrane helix</keyword>
<feature type="transmembrane region" description="Helical" evidence="1">
    <location>
        <begin position="42"/>
        <end position="60"/>
    </location>
</feature>
<feature type="domain" description="Endonuclease/exonuclease/phosphatase" evidence="2">
    <location>
        <begin position="154"/>
        <end position="382"/>
    </location>
</feature>
<name>A0A1Q8VEA3_9ACTO</name>
<proteinExistence type="predicted"/>
<feature type="transmembrane region" description="Helical" evidence="1">
    <location>
        <begin position="72"/>
        <end position="95"/>
    </location>
</feature>
<keyword evidence="3" id="KW-0255">Endonuclease</keyword>
<evidence type="ECO:0000313" key="4">
    <source>
        <dbReference type="Proteomes" id="UP000186857"/>
    </source>
</evidence>
<dbReference type="Proteomes" id="UP000186857">
    <property type="component" value="Unassembled WGS sequence"/>
</dbReference>
<dbReference type="InterPro" id="IPR036691">
    <property type="entry name" value="Endo/exonu/phosph_ase_sf"/>
</dbReference>
<keyword evidence="3" id="KW-0540">Nuclease</keyword>
<dbReference type="InterPro" id="IPR005135">
    <property type="entry name" value="Endo/exonuclease/phosphatase"/>
</dbReference>
<gene>
    <name evidence="3" type="ORF">BKH29_00850</name>
</gene>
<feature type="transmembrane region" description="Helical" evidence="1">
    <location>
        <begin position="115"/>
        <end position="136"/>
    </location>
</feature>
<dbReference type="SUPFAM" id="SSF56219">
    <property type="entry name" value="DNase I-like"/>
    <property type="match status" value="1"/>
</dbReference>
<accession>A0A1Q8VEA3</accession>
<evidence type="ECO:0000313" key="3">
    <source>
        <dbReference type="EMBL" id="OLO46414.1"/>
    </source>
</evidence>
<evidence type="ECO:0000259" key="2">
    <source>
        <dbReference type="Pfam" id="PF03372"/>
    </source>
</evidence>
<comment type="caution">
    <text evidence="3">The sequence shown here is derived from an EMBL/GenBank/DDBJ whole genome shotgun (WGS) entry which is preliminary data.</text>
</comment>
<dbReference type="GO" id="GO:0004519">
    <property type="term" value="F:endonuclease activity"/>
    <property type="evidence" value="ECO:0007669"/>
    <property type="project" value="UniProtKB-KW"/>
</dbReference>
<evidence type="ECO:0000256" key="1">
    <source>
        <dbReference type="SAM" id="Phobius"/>
    </source>
</evidence>
<keyword evidence="3" id="KW-0378">Hydrolase</keyword>
<protein>
    <submittedName>
        <fullName evidence="3">Endonuclease</fullName>
    </submittedName>
</protein>
<reference evidence="3 4" key="1">
    <citation type="submission" date="2016-12" db="EMBL/GenBank/DDBJ databases">
        <title>Genomic Comparison of strains in the 'Actinomyces naeslundii' Group.</title>
        <authorList>
            <person name="Mughal S.R."/>
            <person name="Do T."/>
            <person name="Gilbert S.C."/>
            <person name="Witherden E.A."/>
            <person name="Didelot X."/>
            <person name="Beighton D."/>
        </authorList>
    </citation>
    <scope>NUCLEOTIDE SEQUENCE [LARGE SCALE GENOMIC DNA]</scope>
    <source>
        <strain evidence="3 4">CCUG 33920</strain>
    </source>
</reference>
<dbReference type="Pfam" id="PF03372">
    <property type="entry name" value="Exo_endo_phos"/>
    <property type="match status" value="1"/>
</dbReference>
<keyword evidence="1" id="KW-0472">Membrane</keyword>
<dbReference type="EMBL" id="MSKJ01000001">
    <property type="protein sequence ID" value="OLO46414.1"/>
    <property type="molecule type" value="Genomic_DNA"/>
</dbReference>